<accession>A0A0F9KDD5</accession>
<evidence type="ECO:0000313" key="1">
    <source>
        <dbReference type="EMBL" id="KKM20133.1"/>
    </source>
</evidence>
<dbReference type="AlphaFoldDB" id="A0A0F9KDD5"/>
<dbReference type="Gene3D" id="3.40.50.2300">
    <property type="match status" value="1"/>
</dbReference>
<sequence length="146" mass="16229">MIKVCLVGSDVDKEFALLQTQYNITVAKMAEKSFDDLLLQIVSENPDVLVISDAMSSLSADDLCLYVSLQIPSAKTVIITDKPASYERLELSGFACRGFITYEQRHAIVRAVKVVHDGESWIPRKLVSDVLDRLASQTKHTQNSLV</sequence>
<name>A0A0F9KDD5_9ZZZZ</name>
<gene>
    <name evidence="1" type="ORF">LCGC14_1648640</name>
</gene>
<comment type="caution">
    <text evidence="1">The sequence shown here is derived from an EMBL/GenBank/DDBJ whole genome shotgun (WGS) entry which is preliminary data.</text>
</comment>
<dbReference type="EMBL" id="LAZR01013833">
    <property type="protein sequence ID" value="KKM20133.1"/>
    <property type="molecule type" value="Genomic_DNA"/>
</dbReference>
<reference evidence="1" key="1">
    <citation type="journal article" date="2015" name="Nature">
        <title>Complex archaea that bridge the gap between prokaryotes and eukaryotes.</title>
        <authorList>
            <person name="Spang A."/>
            <person name="Saw J.H."/>
            <person name="Jorgensen S.L."/>
            <person name="Zaremba-Niedzwiedzka K."/>
            <person name="Martijn J."/>
            <person name="Lind A.E."/>
            <person name="van Eijk R."/>
            <person name="Schleper C."/>
            <person name="Guy L."/>
            <person name="Ettema T.J."/>
        </authorList>
    </citation>
    <scope>NUCLEOTIDE SEQUENCE</scope>
</reference>
<protein>
    <recommendedName>
        <fullName evidence="2">Response regulatory domain-containing protein</fullName>
    </recommendedName>
</protein>
<organism evidence="1">
    <name type="scientific">marine sediment metagenome</name>
    <dbReference type="NCBI Taxonomy" id="412755"/>
    <lineage>
        <taxon>unclassified sequences</taxon>
        <taxon>metagenomes</taxon>
        <taxon>ecological metagenomes</taxon>
    </lineage>
</organism>
<proteinExistence type="predicted"/>
<evidence type="ECO:0008006" key="2">
    <source>
        <dbReference type="Google" id="ProtNLM"/>
    </source>
</evidence>